<dbReference type="Gene3D" id="3.90.76.10">
    <property type="entry name" value="Dipeptide-binding Protein, Domain 1"/>
    <property type="match status" value="1"/>
</dbReference>
<feature type="chain" id="PRO_5047279410" evidence="1">
    <location>
        <begin position="25"/>
        <end position="543"/>
    </location>
</feature>
<keyword evidence="4" id="KW-1185">Reference proteome</keyword>
<dbReference type="PANTHER" id="PTHR30290:SF83">
    <property type="entry name" value="ABC TRANSPORTER SUBSTRATE-BINDING PROTEIN"/>
    <property type="match status" value="1"/>
</dbReference>
<accession>A0ABP6NTW0</accession>
<dbReference type="RefSeq" id="WP_344864529.1">
    <property type="nucleotide sequence ID" value="NZ_BAAAUT010000056.1"/>
</dbReference>
<feature type="domain" description="Solute-binding protein family 5" evidence="2">
    <location>
        <begin position="83"/>
        <end position="457"/>
    </location>
</feature>
<comment type="caution">
    <text evidence="3">The sequence shown here is derived from an EMBL/GenBank/DDBJ whole genome shotgun (WGS) entry which is preliminary data.</text>
</comment>
<dbReference type="Proteomes" id="UP001500320">
    <property type="component" value="Unassembled WGS sequence"/>
</dbReference>
<dbReference type="Gene3D" id="3.40.190.10">
    <property type="entry name" value="Periplasmic binding protein-like II"/>
    <property type="match status" value="1"/>
</dbReference>
<dbReference type="InterPro" id="IPR039424">
    <property type="entry name" value="SBP_5"/>
</dbReference>
<dbReference type="PANTHER" id="PTHR30290">
    <property type="entry name" value="PERIPLASMIC BINDING COMPONENT OF ABC TRANSPORTER"/>
    <property type="match status" value="1"/>
</dbReference>
<dbReference type="Gene3D" id="3.10.105.10">
    <property type="entry name" value="Dipeptide-binding Protein, Domain 3"/>
    <property type="match status" value="1"/>
</dbReference>
<evidence type="ECO:0000313" key="3">
    <source>
        <dbReference type="EMBL" id="GAA3157500.1"/>
    </source>
</evidence>
<dbReference type="PIRSF" id="PIRSF002741">
    <property type="entry name" value="MppA"/>
    <property type="match status" value="1"/>
</dbReference>
<gene>
    <name evidence="3" type="ORF">GCM10010466_55380</name>
</gene>
<dbReference type="CDD" id="cd00995">
    <property type="entry name" value="PBP2_NikA_DppA_OppA_like"/>
    <property type="match status" value="1"/>
</dbReference>
<name>A0ABP6NTW0_9ACTN</name>
<evidence type="ECO:0000256" key="1">
    <source>
        <dbReference type="SAM" id="SignalP"/>
    </source>
</evidence>
<dbReference type="PROSITE" id="PS51257">
    <property type="entry name" value="PROKAR_LIPOPROTEIN"/>
    <property type="match status" value="1"/>
</dbReference>
<dbReference type="Pfam" id="PF00496">
    <property type="entry name" value="SBP_bac_5"/>
    <property type="match status" value="1"/>
</dbReference>
<dbReference type="EMBL" id="BAAAUT010000056">
    <property type="protein sequence ID" value="GAA3157500.1"/>
    <property type="molecule type" value="Genomic_DNA"/>
</dbReference>
<proteinExistence type="predicted"/>
<dbReference type="InterPro" id="IPR000914">
    <property type="entry name" value="SBP_5_dom"/>
</dbReference>
<dbReference type="InterPro" id="IPR030678">
    <property type="entry name" value="Peptide/Ni-bd"/>
</dbReference>
<evidence type="ECO:0000259" key="2">
    <source>
        <dbReference type="Pfam" id="PF00496"/>
    </source>
</evidence>
<evidence type="ECO:0000313" key="4">
    <source>
        <dbReference type="Proteomes" id="UP001500320"/>
    </source>
</evidence>
<organism evidence="3 4">
    <name type="scientific">Planomonospora alba</name>
    <dbReference type="NCBI Taxonomy" id="161354"/>
    <lineage>
        <taxon>Bacteria</taxon>
        <taxon>Bacillati</taxon>
        <taxon>Actinomycetota</taxon>
        <taxon>Actinomycetes</taxon>
        <taxon>Streptosporangiales</taxon>
        <taxon>Streptosporangiaceae</taxon>
        <taxon>Planomonospora</taxon>
    </lineage>
</organism>
<dbReference type="SUPFAM" id="SSF53850">
    <property type="entry name" value="Periplasmic binding protein-like II"/>
    <property type="match status" value="1"/>
</dbReference>
<keyword evidence="1" id="KW-0732">Signal</keyword>
<sequence>MRVTKGAKIVAATVLLAMGLAACGGGTSDGGPAATGDAVRVKIGEPQKLFYPGDTTEVEGAEVMAAIFAPLVKFNEEKQVVDFVADSITSTDNKVWTIKIKSGFTWHNGEPLVAQNYADAWNYAANQENAQGGNHFFSRIAGYEDLNPGEGKTPTATELKGLKVVNKTTLRITLKQPFSQFKNLLGYTTFYPLPEAAFGPDGKITEEYGKKPIGQGYFKIDEPFDKGTDQTIDLTRYEDFPGEKPKFEKLQFRIYSSAETAWNDLQAGSLDILEQLPPSAISTAEELGERYIDQADASVGYIGFPLIANKAYENPQIRRAISMAIDRKTITQTVFSGTRAPADDFINPLLEGYRAGACTACVYDPAQAKKIYDEANGPKRLEIASNMDNGHKEWIEAVANNLRSNLGIEVEVRPFESLGLILDELQAKKYTGMFRMGWSIDYPSAENYLTPMFSTGAIKTGSNFAGYSNPEFDTLLAKGDSAATPEEGLRYYQQADDLLLRDLPLIPVFFYRMNAAFSEHVRGVKINLLNLIEWTSVEKASAL</sequence>
<feature type="signal peptide" evidence="1">
    <location>
        <begin position="1"/>
        <end position="24"/>
    </location>
</feature>
<reference evidence="4" key="1">
    <citation type="journal article" date="2019" name="Int. J. Syst. Evol. Microbiol.">
        <title>The Global Catalogue of Microorganisms (GCM) 10K type strain sequencing project: providing services to taxonomists for standard genome sequencing and annotation.</title>
        <authorList>
            <consortium name="The Broad Institute Genomics Platform"/>
            <consortium name="The Broad Institute Genome Sequencing Center for Infectious Disease"/>
            <person name="Wu L."/>
            <person name="Ma J."/>
        </authorList>
    </citation>
    <scope>NUCLEOTIDE SEQUENCE [LARGE SCALE GENOMIC DNA]</scope>
    <source>
        <strain evidence="4">JCM 9373</strain>
    </source>
</reference>
<protein>
    <submittedName>
        <fullName evidence="3">ABC transporter substrate-binding protein</fullName>
    </submittedName>
</protein>